<organism evidence="1 2">
    <name type="scientific">Penicillium daleae</name>
    <dbReference type="NCBI Taxonomy" id="63821"/>
    <lineage>
        <taxon>Eukaryota</taxon>
        <taxon>Fungi</taxon>
        <taxon>Dikarya</taxon>
        <taxon>Ascomycota</taxon>
        <taxon>Pezizomycotina</taxon>
        <taxon>Eurotiomycetes</taxon>
        <taxon>Eurotiomycetidae</taxon>
        <taxon>Eurotiales</taxon>
        <taxon>Aspergillaceae</taxon>
        <taxon>Penicillium</taxon>
    </lineage>
</organism>
<evidence type="ECO:0000313" key="1">
    <source>
        <dbReference type="EMBL" id="KAJ5438504.1"/>
    </source>
</evidence>
<accession>A0AAD6BZU5</accession>
<dbReference type="Pfam" id="PF11913">
    <property type="entry name" value="DUF3431"/>
    <property type="match status" value="1"/>
</dbReference>
<evidence type="ECO:0000313" key="2">
    <source>
        <dbReference type="Proteomes" id="UP001213681"/>
    </source>
</evidence>
<dbReference type="InterPro" id="IPR021838">
    <property type="entry name" value="DUF3431"/>
</dbReference>
<dbReference type="PANTHER" id="PTHR37490">
    <property type="entry name" value="EXPRESSED PROTEIN"/>
    <property type="match status" value="1"/>
</dbReference>
<proteinExistence type="predicted"/>
<protein>
    <submittedName>
        <fullName evidence="1">Uncharacterized protein</fullName>
    </submittedName>
</protein>
<dbReference type="AlphaFoldDB" id="A0AAD6BZU5"/>
<reference evidence="1" key="2">
    <citation type="journal article" date="2023" name="IMA Fungus">
        <title>Comparative genomic study of the Penicillium genus elucidates a diverse pangenome and 15 lateral gene transfer events.</title>
        <authorList>
            <person name="Petersen C."/>
            <person name="Sorensen T."/>
            <person name="Nielsen M.R."/>
            <person name="Sondergaard T.E."/>
            <person name="Sorensen J.L."/>
            <person name="Fitzpatrick D.A."/>
            <person name="Frisvad J.C."/>
            <person name="Nielsen K.L."/>
        </authorList>
    </citation>
    <scope>NUCLEOTIDE SEQUENCE</scope>
    <source>
        <strain evidence="1">IBT 16125</strain>
    </source>
</reference>
<dbReference type="GeneID" id="81603127"/>
<name>A0AAD6BZU5_9EURO</name>
<keyword evidence="2" id="KW-1185">Reference proteome</keyword>
<dbReference type="RefSeq" id="XP_056761733.1">
    <property type="nucleotide sequence ID" value="XM_056912884.1"/>
</dbReference>
<comment type="caution">
    <text evidence="1">The sequence shown here is derived from an EMBL/GenBank/DDBJ whole genome shotgun (WGS) entry which is preliminary data.</text>
</comment>
<dbReference type="Proteomes" id="UP001213681">
    <property type="component" value="Unassembled WGS sequence"/>
</dbReference>
<dbReference type="PANTHER" id="PTHR37490:SF3">
    <property type="entry name" value="DUF3431 DOMAIN CONTAINING PROTEIN"/>
    <property type="match status" value="1"/>
</dbReference>
<gene>
    <name evidence="1" type="ORF">N7458_009502</name>
</gene>
<dbReference type="EMBL" id="JAPVEA010000008">
    <property type="protein sequence ID" value="KAJ5438504.1"/>
    <property type="molecule type" value="Genomic_DNA"/>
</dbReference>
<reference evidence="1" key="1">
    <citation type="submission" date="2022-12" db="EMBL/GenBank/DDBJ databases">
        <authorList>
            <person name="Petersen C."/>
        </authorList>
    </citation>
    <scope>NUCLEOTIDE SEQUENCE</scope>
    <source>
        <strain evidence="1">IBT 16125</strain>
    </source>
</reference>
<sequence>MSFDLMHALFRHVPRSPNGDTTWLSSLADRYHLCIYNVDAPPDETSEYLQVPANRGHEAMAYLTFLIDNYAEIAGAVFVHGSRWAWHNDAPDYDNKALLAALDIKRALSVSGYHNLRCDWSTSTCLRSAPAQGSLEMRLQSTISPWSARAASDVAPLRALVSIFGGADGSSLNGRLHLGRTDTVRS</sequence>